<accession>A0A558BKF3</accession>
<feature type="compositionally biased region" description="Basic residues" evidence="1">
    <location>
        <begin position="75"/>
        <end position="89"/>
    </location>
</feature>
<organism evidence="2 3">
    <name type="scientific">Hymenobacter setariae</name>
    <dbReference type="NCBI Taxonomy" id="2594794"/>
    <lineage>
        <taxon>Bacteria</taxon>
        <taxon>Pseudomonadati</taxon>
        <taxon>Bacteroidota</taxon>
        <taxon>Cytophagia</taxon>
        <taxon>Cytophagales</taxon>
        <taxon>Hymenobacteraceae</taxon>
        <taxon>Hymenobacter</taxon>
    </lineage>
</organism>
<reference evidence="2 3" key="1">
    <citation type="submission" date="2019-07" db="EMBL/GenBank/DDBJ databases">
        <title>Hymenobacter sp. straun FUR1 Genome sequencing and assembly.</title>
        <authorList>
            <person name="Chhetri G."/>
        </authorList>
    </citation>
    <scope>NUCLEOTIDE SEQUENCE [LARGE SCALE GENOMIC DNA]</scope>
    <source>
        <strain evidence="2 3">Fur1</strain>
    </source>
</reference>
<name>A0A558BKF3_9BACT</name>
<keyword evidence="3" id="KW-1185">Reference proteome</keyword>
<dbReference type="EMBL" id="VMRJ01000008">
    <property type="protein sequence ID" value="TVT36987.1"/>
    <property type="molecule type" value="Genomic_DNA"/>
</dbReference>
<dbReference type="Proteomes" id="UP000317624">
    <property type="component" value="Unassembled WGS sequence"/>
</dbReference>
<dbReference type="AlphaFoldDB" id="A0A558BKF3"/>
<sequence length="89" mass="9833">MAKSFATAPKATRDPVLADLFKDTGHSYQEGVQFLVSKFRTSFEKSAAIKVERTPRTITPKQLVASARPVSAAKEKKRTSKSAHNLRSK</sequence>
<comment type="caution">
    <text evidence="2">The sequence shown here is derived from an EMBL/GenBank/DDBJ whole genome shotgun (WGS) entry which is preliminary data.</text>
</comment>
<proteinExistence type="predicted"/>
<gene>
    <name evidence="2" type="ORF">FNT36_24270</name>
</gene>
<evidence type="ECO:0000256" key="1">
    <source>
        <dbReference type="SAM" id="MobiDB-lite"/>
    </source>
</evidence>
<evidence type="ECO:0000313" key="2">
    <source>
        <dbReference type="EMBL" id="TVT36987.1"/>
    </source>
</evidence>
<feature type="region of interest" description="Disordered" evidence="1">
    <location>
        <begin position="66"/>
        <end position="89"/>
    </location>
</feature>
<protein>
    <submittedName>
        <fullName evidence="2">Uncharacterized protein</fullName>
    </submittedName>
</protein>
<evidence type="ECO:0000313" key="3">
    <source>
        <dbReference type="Proteomes" id="UP000317624"/>
    </source>
</evidence>